<reference evidence="1 2" key="1">
    <citation type="journal article" date="2015" name="Genome Biol.">
        <title>Comparative genomics of Steinernema reveals deeply conserved gene regulatory networks.</title>
        <authorList>
            <person name="Dillman A.R."/>
            <person name="Macchietto M."/>
            <person name="Porter C.F."/>
            <person name="Rogers A."/>
            <person name="Williams B."/>
            <person name="Antoshechkin I."/>
            <person name="Lee M.M."/>
            <person name="Goodwin Z."/>
            <person name="Lu X."/>
            <person name="Lewis E.E."/>
            <person name="Goodrich-Blair H."/>
            <person name="Stock S.P."/>
            <person name="Adams B.J."/>
            <person name="Sternberg P.W."/>
            <person name="Mortazavi A."/>
        </authorList>
    </citation>
    <scope>NUCLEOTIDE SEQUENCE [LARGE SCALE GENOMIC DNA]</scope>
    <source>
        <strain evidence="1 2">ALL</strain>
    </source>
</reference>
<dbReference type="OrthoDB" id="3626597at2759"/>
<protein>
    <submittedName>
        <fullName evidence="1">Uncharacterized protein</fullName>
    </submittedName>
</protein>
<sequence>MKAFLLKHEMEYEVMLMSLGDMIRHGREVLANRTVFKHGEEPSKLTLKQFYINEVRLNEIYAYLNSVAATYSKTVSTFNLANPRRDVTS</sequence>
<organism evidence="1 2">
    <name type="scientific">Steinernema carpocapsae</name>
    <name type="common">Entomopathogenic nematode</name>
    <dbReference type="NCBI Taxonomy" id="34508"/>
    <lineage>
        <taxon>Eukaryota</taxon>
        <taxon>Metazoa</taxon>
        <taxon>Ecdysozoa</taxon>
        <taxon>Nematoda</taxon>
        <taxon>Chromadorea</taxon>
        <taxon>Rhabditida</taxon>
        <taxon>Tylenchina</taxon>
        <taxon>Panagrolaimomorpha</taxon>
        <taxon>Strongyloidoidea</taxon>
        <taxon>Steinernematidae</taxon>
        <taxon>Steinernema</taxon>
    </lineage>
</organism>
<reference evidence="1 2" key="2">
    <citation type="journal article" date="2019" name="G3 (Bethesda)">
        <title>Hybrid Assembly of the Genome of the Entomopathogenic Nematode Steinernema carpocapsae Identifies the X-Chromosome.</title>
        <authorList>
            <person name="Serra L."/>
            <person name="Macchietto M."/>
            <person name="Macias-Munoz A."/>
            <person name="McGill C.J."/>
            <person name="Rodriguez I.M."/>
            <person name="Rodriguez B."/>
            <person name="Murad R."/>
            <person name="Mortazavi A."/>
        </authorList>
    </citation>
    <scope>NUCLEOTIDE SEQUENCE [LARGE SCALE GENOMIC DNA]</scope>
    <source>
        <strain evidence="1 2">ALL</strain>
    </source>
</reference>
<dbReference type="EMBL" id="AZBU02000007">
    <property type="protein sequence ID" value="TKR70060.1"/>
    <property type="molecule type" value="Genomic_DNA"/>
</dbReference>
<dbReference type="Proteomes" id="UP000298663">
    <property type="component" value="Unassembled WGS sequence"/>
</dbReference>
<evidence type="ECO:0000313" key="2">
    <source>
        <dbReference type="Proteomes" id="UP000298663"/>
    </source>
</evidence>
<comment type="caution">
    <text evidence="1">The sequence shown here is derived from an EMBL/GenBank/DDBJ whole genome shotgun (WGS) entry which is preliminary data.</text>
</comment>
<name>A0A4U5MKV0_STECR</name>
<dbReference type="AlphaFoldDB" id="A0A4U5MKV0"/>
<gene>
    <name evidence="1" type="ORF">L596_022128</name>
</gene>
<accession>A0A4U5MKV0</accession>
<proteinExistence type="predicted"/>
<keyword evidence="2" id="KW-1185">Reference proteome</keyword>
<evidence type="ECO:0000313" key="1">
    <source>
        <dbReference type="EMBL" id="TKR70060.1"/>
    </source>
</evidence>